<protein>
    <recommendedName>
        <fullName evidence="5">Cilia-and flagella-associated protein 96</fullName>
    </recommendedName>
</protein>
<feature type="compositionally biased region" description="Basic and acidic residues" evidence="6">
    <location>
        <begin position="215"/>
        <end position="224"/>
    </location>
</feature>
<comment type="similarity">
    <text evidence="4">Belongs to the CFAP96 family.</text>
</comment>
<keyword evidence="3" id="KW-0206">Cytoskeleton</keyword>
<feature type="region of interest" description="Disordered" evidence="6">
    <location>
        <begin position="62"/>
        <end position="89"/>
    </location>
</feature>
<dbReference type="GO" id="GO:0005813">
    <property type="term" value="C:centrosome"/>
    <property type="evidence" value="ECO:0007669"/>
    <property type="project" value="UniProtKB-SubCell"/>
</dbReference>
<sequence length="299" mass="33235">MFSVSSYNTIGDEYDKKIPVSDRVRGKQMVTNPPKKGATPDVCFEKKFASLSLGDKYIDPGTLEKQDRLQQSKKKLTQEGFRYTSPSKRSSGLGNYYGCFMEKAPYKHETEYVVLKKGELPEKVAAQPRNIMTGPAKKGTYGFSGTTLGKGDEYQYISDPYDAGKKKEAAEAKEGGKKLIGPAFKASCKRVEYFDSQPNVAASRIYSLDKPLPARKPDAPKKDVAITVPFKPSSPSRRGVAGTLTKYPEYKEDPYEAKEKAERDERKKNKPSVVWKPVNGNKSLPVRSIAFNKTVAVSD</sequence>
<evidence type="ECO:0000256" key="1">
    <source>
        <dbReference type="ARBA" id="ARBA00004300"/>
    </source>
</evidence>
<gene>
    <name evidence="7" type="ORF">EGYM00163_LOCUS22125</name>
</gene>
<evidence type="ECO:0000256" key="6">
    <source>
        <dbReference type="SAM" id="MobiDB-lite"/>
    </source>
</evidence>
<dbReference type="GO" id="GO:0005881">
    <property type="term" value="C:cytoplasmic microtubule"/>
    <property type="evidence" value="ECO:0007669"/>
    <property type="project" value="TreeGrafter"/>
</dbReference>
<evidence type="ECO:0000313" key="7">
    <source>
        <dbReference type="EMBL" id="CAE0810978.1"/>
    </source>
</evidence>
<dbReference type="InterPro" id="IPR029358">
    <property type="entry name" value="CFAP96"/>
</dbReference>
<name>A0A7S4CZ55_9EUGL</name>
<evidence type="ECO:0000256" key="4">
    <source>
        <dbReference type="ARBA" id="ARBA00035656"/>
    </source>
</evidence>
<reference evidence="7" key="1">
    <citation type="submission" date="2021-01" db="EMBL/GenBank/DDBJ databases">
        <authorList>
            <person name="Corre E."/>
            <person name="Pelletier E."/>
            <person name="Niang G."/>
            <person name="Scheremetjew M."/>
            <person name="Finn R."/>
            <person name="Kale V."/>
            <person name="Holt S."/>
            <person name="Cochrane G."/>
            <person name="Meng A."/>
            <person name="Brown T."/>
            <person name="Cohen L."/>
        </authorList>
    </citation>
    <scope>NUCLEOTIDE SEQUENCE</scope>
    <source>
        <strain evidence="7">CCMP1594</strain>
    </source>
</reference>
<dbReference type="Pfam" id="PF15239">
    <property type="entry name" value="CFAP96-like"/>
    <property type="match status" value="1"/>
</dbReference>
<evidence type="ECO:0000256" key="2">
    <source>
        <dbReference type="ARBA" id="ARBA00022490"/>
    </source>
</evidence>
<evidence type="ECO:0000256" key="3">
    <source>
        <dbReference type="ARBA" id="ARBA00023212"/>
    </source>
</evidence>
<organism evidence="7">
    <name type="scientific">Eutreptiella gymnastica</name>
    <dbReference type="NCBI Taxonomy" id="73025"/>
    <lineage>
        <taxon>Eukaryota</taxon>
        <taxon>Discoba</taxon>
        <taxon>Euglenozoa</taxon>
        <taxon>Euglenida</taxon>
        <taxon>Spirocuta</taxon>
        <taxon>Euglenophyceae</taxon>
        <taxon>Eutreptiales</taxon>
        <taxon>Eutreptiaceae</taxon>
        <taxon>Eutreptiella</taxon>
    </lineage>
</organism>
<evidence type="ECO:0000256" key="5">
    <source>
        <dbReference type="ARBA" id="ARBA00035693"/>
    </source>
</evidence>
<dbReference type="PANTHER" id="PTHR31144:SF1">
    <property type="entry name" value="UPF0602 PROTEIN C4ORF47"/>
    <property type="match status" value="1"/>
</dbReference>
<proteinExistence type="inferred from homology"/>
<dbReference type="AlphaFoldDB" id="A0A7S4CZ55"/>
<dbReference type="EMBL" id="HBJA01062562">
    <property type="protein sequence ID" value="CAE0810978.1"/>
    <property type="molecule type" value="Transcribed_RNA"/>
</dbReference>
<comment type="subcellular location">
    <subcellularLocation>
        <location evidence="1">Cytoplasm</location>
        <location evidence="1">Cytoskeleton</location>
        <location evidence="1">Microtubule organizing center</location>
        <location evidence="1">Centrosome</location>
    </subcellularLocation>
</comment>
<accession>A0A7S4CZ55</accession>
<feature type="compositionally biased region" description="Basic and acidic residues" evidence="6">
    <location>
        <begin position="248"/>
        <end position="267"/>
    </location>
</feature>
<dbReference type="PANTHER" id="PTHR31144">
    <property type="entry name" value="UPF0602 PROTEIN C4ORF47"/>
    <property type="match status" value="1"/>
</dbReference>
<feature type="region of interest" description="Disordered" evidence="6">
    <location>
        <begin position="210"/>
        <end position="280"/>
    </location>
</feature>
<keyword evidence="2" id="KW-0963">Cytoplasm</keyword>